<evidence type="ECO:0000313" key="2">
    <source>
        <dbReference type="EMBL" id="ABO55012.1"/>
    </source>
</evidence>
<dbReference type="HOGENOM" id="CLU_064653_0_0_4"/>
<evidence type="ECO:0000256" key="1">
    <source>
        <dbReference type="SAM" id="MobiDB-lite"/>
    </source>
</evidence>
<dbReference type="Proteomes" id="UP000002287">
    <property type="component" value="Chromosome 1"/>
</dbReference>
<feature type="compositionally biased region" description="Basic and acidic residues" evidence="1">
    <location>
        <begin position="253"/>
        <end position="263"/>
    </location>
</feature>
<dbReference type="SUPFAM" id="SSF52540">
    <property type="entry name" value="P-loop containing nucleoside triphosphate hydrolases"/>
    <property type="match status" value="1"/>
</dbReference>
<feature type="compositionally biased region" description="Polar residues" evidence="1">
    <location>
        <begin position="241"/>
        <end position="252"/>
    </location>
</feature>
<dbReference type="InterPro" id="IPR047610">
    <property type="entry name" value="ImuA_translesion"/>
</dbReference>
<dbReference type="NCBIfam" id="NF033429">
    <property type="entry name" value="ImuA_translesion"/>
    <property type="match status" value="1"/>
</dbReference>
<dbReference type="eggNOG" id="COG4544">
    <property type="taxonomic scope" value="Bacteria"/>
</dbReference>
<evidence type="ECO:0008006" key="4">
    <source>
        <dbReference type="Google" id="ProtNLM"/>
    </source>
</evidence>
<name>A4JFF9_BURVG</name>
<reference evidence="3" key="1">
    <citation type="submission" date="2007-03" db="EMBL/GenBank/DDBJ databases">
        <title>Complete sequence of chromosome 1 of Burkholderia vietnamiensis G4.</title>
        <authorList>
            <consortium name="US DOE Joint Genome Institute"/>
            <person name="Copeland A."/>
            <person name="Lucas S."/>
            <person name="Lapidus A."/>
            <person name="Barry K."/>
            <person name="Detter J.C."/>
            <person name="Glavina del Rio T."/>
            <person name="Hammon N."/>
            <person name="Israni S."/>
            <person name="Dalin E."/>
            <person name="Tice H."/>
            <person name="Pitluck S."/>
            <person name="Chain P."/>
            <person name="Malfatti S."/>
            <person name="Shin M."/>
            <person name="Vergez L."/>
            <person name="Schmutz J."/>
            <person name="Larimer F."/>
            <person name="Land M."/>
            <person name="Hauser L."/>
            <person name="Kyrpides N."/>
            <person name="Tiedje J."/>
            <person name="Richardson P."/>
        </authorList>
    </citation>
    <scope>NUCLEOTIDE SEQUENCE [LARGE SCALE GENOMIC DNA]</scope>
    <source>
        <strain evidence="3">G4 / LMG 22486</strain>
    </source>
</reference>
<feature type="region of interest" description="Disordered" evidence="1">
    <location>
        <begin position="1"/>
        <end position="21"/>
    </location>
</feature>
<accession>A4JFF9</accession>
<feature type="region of interest" description="Disordered" evidence="1">
    <location>
        <begin position="210"/>
        <end position="282"/>
    </location>
</feature>
<dbReference type="EMBL" id="CP000614">
    <property type="protein sequence ID" value="ABO55012.1"/>
    <property type="molecule type" value="Genomic_DNA"/>
</dbReference>
<dbReference type="Gene3D" id="3.40.50.300">
    <property type="entry name" value="P-loop containing nucleotide triphosphate hydrolases"/>
    <property type="match status" value="1"/>
</dbReference>
<sequence length="282" mass="30515">MPVIAAVRSRSPENLPDPASLHPDVWRGNQLARWSRRTAETGFAALSAELPGGGWPLGSLTELMVEHPGIGEVRLLRPALRELARPKVALIAPPHAPQGLAWLEWQLDPSRLVWVRAQKTADALWAAEQTLRNGSFGAVLFWRDSIRPEALRRLHLAAQSSDALFVLFRPMPAAQDFSPAPLRLALAARPGGAQVSILKRPGGLCEKPIDIELDPPRSHARRKAKSSAGEPVTAKILDFNAFSSPPDTTDSIDANRPDHHASLDRPSPSLAAARRAPADVAG</sequence>
<organism evidence="2 3">
    <name type="scientific">Burkholderia vietnamiensis (strain G4 / LMG 22486)</name>
    <name type="common">Burkholderia cepacia (strain R1808)</name>
    <dbReference type="NCBI Taxonomy" id="269482"/>
    <lineage>
        <taxon>Bacteria</taxon>
        <taxon>Pseudomonadati</taxon>
        <taxon>Pseudomonadota</taxon>
        <taxon>Betaproteobacteria</taxon>
        <taxon>Burkholderiales</taxon>
        <taxon>Burkholderiaceae</taxon>
        <taxon>Burkholderia</taxon>
        <taxon>Burkholderia cepacia complex</taxon>
    </lineage>
</organism>
<feature type="compositionally biased region" description="Low complexity" evidence="1">
    <location>
        <begin position="265"/>
        <end position="275"/>
    </location>
</feature>
<gene>
    <name evidence="2" type="ordered locus">Bcep1808_2009</name>
</gene>
<dbReference type="AlphaFoldDB" id="A4JFF9"/>
<dbReference type="KEGG" id="bvi:Bcep1808_2009"/>
<dbReference type="InterPro" id="IPR027417">
    <property type="entry name" value="P-loop_NTPase"/>
</dbReference>
<proteinExistence type="predicted"/>
<protein>
    <recommendedName>
        <fullName evidence="4">Cell division protein</fullName>
    </recommendedName>
</protein>
<evidence type="ECO:0000313" key="3">
    <source>
        <dbReference type="Proteomes" id="UP000002287"/>
    </source>
</evidence>